<keyword evidence="2" id="KW-1185">Reference proteome</keyword>
<accession>A9CVK2</accession>
<dbReference type="Proteomes" id="UP000005839">
    <property type="component" value="Unassembled WGS sequence"/>
</dbReference>
<protein>
    <submittedName>
        <fullName evidence="1">Uncharacterized protein</fullName>
    </submittedName>
</protein>
<proteinExistence type="predicted"/>
<gene>
    <name evidence="1" type="ORF">KT99_06037</name>
</gene>
<name>A9CVK2_9GAMM</name>
<organism evidence="1 2">
    <name type="scientific">Shewanella benthica KT99</name>
    <dbReference type="NCBI Taxonomy" id="314608"/>
    <lineage>
        <taxon>Bacteria</taxon>
        <taxon>Pseudomonadati</taxon>
        <taxon>Pseudomonadota</taxon>
        <taxon>Gammaproteobacteria</taxon>
        <taxon>Alteromonadales</taxon>
        <taxon>Shewanellaceae</taxon>
        <taxon>Shewanella</taxon>
    </lineage>
</organism>
<comment type="caution">
    <text evidence="1">The sequence shown here is derived from an EMBL/GenBank/DDBJ whole genome shotgun (WGS) entry which is preliminary data.</text>
</comment>
<sequence length="35" mass="4233">MWLKYLEVAMGLTWIWAIDWVGVKLRRAIMHRCVS</sequence>
<reference evidence="1 2" key="1">
    <citation type="submission" date="2007-10" db="EMBL/GenBank/DDBJ databases">
        <authorList>
            <person name="Yayanos A."/>
            <person name="Ferriera S."/>
            <person name="Johnson J."/>
            <person name="Kravitz S."/>
            <person name="Halpern A."/>
            <person name="Remington K."/>
            <person name="Beeson K."/>
            <person name="Tran B."/>
            <person name="Rogers Y.-H."/>
            <person name="Friedman R."/>
            <person name="Venter J.C."/>
        </authorList>
    </citation>
    <scope>NUCLEOTIDE SEQUENCE [LARGE SCALE GENOMIC DNA]</scope>
    <source>
        <strain evidence="1 2">KT99</strain>
    </source>
</reference>
<dbReference type="AlphaFoldDB" id="A9CVK2"/>
<dbReference type="EMBL" id="ABIC01000001">
    <property type="protein sequence ID" value="EDQ02702.1"/>
    <property type="molecule type" value="Genomic_DNA"/>
</dbReference>
<evidence type="ECO:0000313" key="1">
    <source>
        <dbReference type="EMBL" id="EDQ02702.1"/>
    </source>
</evidence>
<evidence type="ECO:0000313" key="2">
    <source>
        <dbReference type="Proteomes" id="UP000005839"/>
    </source>
</evidence>
<dbReference type="STRING" id="314608.KT99_06037"/>